<protein>
    <submittedName>
        <fullName evidence="10">Response regulator CheY-like domain-containing protein</fullName>
    </submittedName>
</protein>
<dbReference type="CDD" id="cd00383">
    <property type="entry name" value="trans_reg_C"/>
    <property type="match status" value="1"/>
</dbReference>
<keyword evidence="4 7" id="KW-0238">DNA-binding</keyword>
<dbReference type="SMART" id="SM00448">
    <property type="entry name" value="REC"/>
    <property type="match status" value="1"/>
</dbReference>
<evidence type="ECO:0000256" key="2">
    <source>
        <dbReference type="ARBA" id="ARBA00023012"/>
    </source>
</evidence>
<evidence type="ECO:0000313" key="10">
    <source>
        <dbReference type="EMBL" id="AJD44009.1"/>
    </source>
</evidence>
<dbReference type="InterPro" id="IPR011006">
    <property type="entry name" value="CheY-like_superfamily"/>
</dbReference>
<feature type="DNA-binding region" description="OmpR/PhoB-type" evidence="7">
    <location>
        <begin position="130"/>
        <end position="230"/>
    </location>
</feature>
<dbReference type="Pfam" id="PF00072">
    <property type="entry name" value="Response_reg"/>
    <property type="match status" value="1"/>
</dbReference>
<evidence type="ECO:0000256" key="6">
    <source>
        <dbReference type="PROSITE-ProRule" id="PRU00169"/>
    </source>
</evidence>
<dbReference type="InterPro" id="IPR036388">
    <property type="entry name" value="WH-like_DNA-bd_sf"/>
</dbReference>
<proteinExistence type="predicted"/>
<keyword evidence="11" id="KW-1185">Reference proteome</keyword>
<evidence type="ECO:0000259" key="9">
    <source>
        <dbReference type="PROSITE" id="PS51755"/>
    </source>
</evidence>
<dbReference type="Gene3D" id="1.10.10.10">
    <property type="entry name" value="Winged helix-like DNA-binding domain superfamily/Winged helix DNA-binding domain"/>
    <property type="match status" value="1"/>
</dbReference>
<organism evidence="10 11">
    <name type="scientific">Rhizobium gallicum bv. gallicum R602sp</name>
    <dbReference type="NCBI Taxonomy" id="1041138"/>
    <lineage>
        <taxon>Bacteria</taxon>
        <taxon>Pseudomonadati</taxon>
        <taxon>Pseudomonadota</taxon>
        <taxon>Alphaproteobacteria</taxon>
        <taxon>Hyphomicrobiales</taxon>
        <taxon>Rhizobiaceae</taxon>
        <taxon>Rhizobium/Agrobacterium group</taxon>
        <taxon>Rhizobium</taxon>
    </lineage>
</organism>
<evidence type="ECO:0000256" key="4">
    <source>
        <dbReference type="ARBA" id="ARBA00023125"/>
    </source>
</evidence>
<accession>A0A0B4X7N9</accession>
<dbReference type="EMBL" id="CP006879">
    <property type="protein sequence ID" value="AJD44009.1"/>
    <property type="molecule type" value="Genomic_DNA"/>
</dbReference>
<dbReference type="RefSeq" id="WP_052451719.1">
    <property type="nucleotide sequence ID" value="NZ_CP006879.1"/>
</dbReference>
<evidence type="ECO:0000256" key="5">
    <source>
        <dbReference type="ARBA" id="ARBA00023163"/>
    </source>
</evidence>
<dbReference type="PROSITE" id="PS50110">
    <property type="entry name" value="RESPONSE_REGULATORY"/>
    <property type="match status" value="1"/>
</dbReference>
<dbReference type="InterPro" id="IPR001789">
    <property type="entry name" value="Sig_transdc_resp-reg_receiver"/>
</dbReference>
<keyword evidence="1 6" id="KW-0597">Phosphoprotein</keyword>
<dbReference type="InterPro" id="IPR001867">
    <property type="entry name" value="OmpR/PhoB-type_DNA-bd"/>
</dbReference>
<dbReference type="PANTHER" id="PTHR48111">
    <property type="entry name" value="REGULATOR OF RPOS"/>
    <property type="match status" value="1"/>
</dbReference>
<evidence type="ECO:0000256" key="7">
    <source>
        <dbReference type="PROSITE-ProRule" id="PRU01091"/>
    </source>
</evidence>
<dbReference type="GO" id="GO:0005829">
    <property type="term" value="C:cytosol"/>
    <property type="evidence" value="ECO:0007669"/>
    <property type="project" value="TreeGrafter"/>
</dbReference>
<dbReference type="SMART" id="SM00862">
    <property type="entry name" value="Trans_reg_C"/>
    <property type="match status" value="1"/>
</dbReference>
<dbReference type="Gene3D" id="3.40.50.2300">
    <property type="match status" value="1"/>
</dbReference>
<dbReference type="GO" id="GO:0006355">
    <property type="term" value="P:regulation of DNA-templated transcription"/>
    <property type="evidence" value="ECO:0007669"/>
    <property type="project" value="InterPro"/>
</dbReference>
<dbReference type="Pfam" id="PF00486">
    <property type="entry name" value="Trans_reg_C"/>
    <property type="match status" value="1"/>
</dbReference>
<dbReference type="InterPro" id="IPR039420">
    <property type="entry name" value="WalR-like"/>
</dbReference>
<keyword evidence="2" id="KW-0902">Two-component regulatory system</keyword>
<dbReference type="GO" id="GO:0032993">
    <property type="term" value="C:protein-DNA complex"/>
    <property type="evidence" value="ECO:0007669"/>
    <property type="project" value="TreeGrafter"/>
</dbReference>
<keyword evidence="5" id="KW-0804">Transcription</keyword>
<dbReference type="GO" id="GO:0000976">
    <property type="term" value="F:transcription cis-regulatory region binding"/>
    <property type="evidence" value="ECO:0007669"/>
    <property type="project" value="TreeGrafter"/>
</dbReference>
<gene>
    <name evidence="10" type="ORF">RGR602_PB00480</name>
</gene>
<dbReference type="AlphaFoldDB" id="A0A0B4X7N9"/>
<evidence type="ECO:0000256" key="1">
    <source>
        <dbReference type="ARBA" id="ARBA00022553"/>
    </source>
</evidence>
<evidence type="ECO:0000313" key="11">
    <source>
        <dbReference type="Proteomes" id="UP000031368"/>
    </source>
</evidence>
<dbReference type="SUPFAM" id="SSF52172">
    <property type="entry name" value="CheY-like"/>
    <property type="match status" value="1"/>
</dbReference>
<geneLocation type="plasmid" evidence="10 11">
    <name>pRgalR602b</name>
</geneLocation>
<feature type="modified residue" description="4-aspartylphosphate" evidence="6">
    <location>
        <position position="54"/>
    </location>
</feature>
<name>A0A0B4X7N9_9HYPH</name>
<reference evidence="10 11" key="1">
    <citation type="submission" date="2013-11" db="EMBL/GenBank/DDBJ databases">
        <title>Complete genome sequence of Rhizobium gallicum bv. gallicum R602.</title>
        <authorList>
            <person name="Bustos P."/>
            <person name="Santamaria R.I."/>
            <person name="Lozano L."/>
            <person name="Acosta J.L."/>
            <person name="Ormeno-Orrillo E."/>
            <person name="Rogel M.A."/>
            <person name="Romero D."/>
            <person name="Cevallos M.A."/>
            <person name="Martinez-Romero E."/>
            <person name="Gonzalez V."/>
        </authorList>
    </citation>
    <scope>NUCLEOTIDE SEQUENCE [LARGE SCALE GENOMIC DNA]</scope>
    <source>
        <strain evidence="10 11">R602</strain>
        <plasmid evidence="10 11">pRgalR602b</plasmid>
    </source>
</reference>
<feature type="domain" description="OmpR/PhoB-type" evidence="9">
    <location>
        <begin position="130"/>
        <end position="230"/>
    </location>
</feature>
<evidence type="ECO:0000256" key="3">
    <source>
        <dbReference type="ARBA" id="ARBA00023015"/>
    </source>
</evidence>
<feature type="domain" description="Response regulatory" evidence="8">
    <location>
        <begin position="2"/>
        <end position="118"/>
    </location>
</feature>
<dbReference type="GO" id="GO:0000156">
    <property type="term" value="F:phosphorelay response regulator activity"/>
    <property type="evidence" value="ECO:0007669"/>
    <property type="project" value="TreeGrafter"/>
</dbReference>
<dbReference type="KEGG" id="rga:RGR602_PB00480"/>
<keyword evidence="3" id="KW-0805">Transcription regulation</keyword>
<sequence>MDILLVEDDDLVARTIIESWPVPGDNIRLISNYKQCLRTIHSAEIDFFDGAIVDVNLPDGNGLEILRTVRRHSDIPLILISGSGSPESRATALDAGADDYVMKPFSVRELQARLTRAVTKSESIRPEVLPCELAIGSVRCDLTRRALLFHGKTLPLTELEARLLSELSRNPGRTCSKSQLSKHACFREYDPRDKTLEVYIARVRRKVEQLDPKSVEYIQTVRGVGYRLVPPTEGADMSNAPQPRNPR</sequence>
<dbReference type="Proteomes" id="UP000031368">
    <property type="component" value="Plasmid pRgalR602b"/>
</dbReference>
<evidence type="ECO:0000259" key="8">
    <source>
        <dbReference type="PROSITE" id="PS50110"/>
    </source>
</evidence>
<dbReference type="PANTHER" id="PTHR48111:SF1">
    <property type="entry name" value="TWO-COMPONENT RESPONSE REGULATOR ORR33"/>
    <property type="match status" value="1"/>
</dbReference>
<dbReference type="PROSITE" id="PS51755">
    <property type="entry name" value="OMPR_PHOB"/>
    <property type="match status" value="1"/>
</dbReference>
<dbReference type="HOGENOM" id="CLU_000445_30_4_5"/>
<keyword evidence="10" id="KW-0614">Plasmid</keyword>